<accession>A0A2M9B857</accession>
<proteinExistence type="inferred from homology"/>
<feature type="domain" description="Thioesterase" evidence="3">
    <location>
        <begin position="38"/>
        <end position="260"/>
    </location>
</feature>
<sequence>MTGTAAPTRTERERRWLKRFSPPSRAPSEAPSGPAPTRLLCFHYAGGSAAIFRHWPPMLDSTVEVVGVQLPGRADRFLETPHDRMGPLVDELIDVLTPSLDQPFACYGFSMGARVAWALAHALRERDLPSPRALFVAASGGPSLDDGDWLWEGRDDGLEGYVREMGGTPPSVLAEPTLLAALLPVLEADLTVLSTHGFHPDVPLDIPVHAFAGELDDEASPDRMRAWRDETTAGFSMDVLGCGHFFDDASETAVIEAVGRALGGPAHAQAGSRPTDEGVAR</sequence>
<dbReference type="SUPFAM" id="SSF53474">
    <property type="entry name" value="alpha/beta-Hydrolases"/>
    <property type="match status" value="1"/>
</dbReference>
<dbReference type="Gene3D" id="3.40.50.1820">
    <property type="entry name" value="alpha/beta hydrolase"/>
    <property type="match status" value="1"/>
</dbReference>
<evidence type="ECO:0000313" key="5">
    <source>
        <dbReference type="Proteomes" id="UP000230842"/>
    </source>
</evidence>
<dbReference type="InterPro" id="IPR029058">
    <property type="entry name" value="AB_hydrolase_fold"/>
</dbReference>
<dbReference type="PANTHER" id="PTHR11487">
    <property type="entry name" value="THIOESTERASE"/>
    <property type="match status" value="1"/>
</dbReference>
<feature type="region of interest" description="Disordered" evidence="2">
    <location>
        <begin position="1"/>
        <end position="33"/>
    </location>
</feature>
<reference evidence="4 5" key="1">
    <citation type="submission" date="2017-11" db="EMBL/GenBank/DDBJ databases">
        <title>Genomic Encyclopedia of Archaeal and Bacterial Type Strains, Phase II (KMG-II): From Individual Species to Whole Genera.</title>
        <authorList>
            <person name="Goeker M."/>
        </authorList>
    </citation>
    <scope>NUCLEOTIDE SEQUENCE [LARGE SCALE GENOMIC DNA]</scope>
    <source>
        <strain evidence="4 5">DSM 27763</strain>
    </source>
</reference>
<comment type="similarity">
    <text evidence="1">Belongs to the thioesterase family.</text>
</comment>
<comment type="caution">
    <text evidence="4">The sequence shown here is derived from an EMBL/GenBank/DDBJ whole genome shotgun (WGS) entry which is preliminary data.</text>
</comment>
<evidence type="ECO:0000313" key="4">
    <source>
        <dbReference type="EMBL" id="PJJ54108.1"/>
    </source>
</evidence>
<dbReference type="OrthoDB" id="4169718at2"/>
<dbReference type="Proteomes" id="UP000230842">
    <property type="component" value="Unassembled WGS sequence"/>
</dbReference>
<dbReference type="Pfam" id="PF00975">
    <property type="entry name" value="Thioesterase"/>
    <property type="match status" value="1"/>
</dbReference>
<dbReference type="AlphaFoldDB" id="A0A2M9B857"/>
<dbReference type="InterPro" id="IPR012223">
    <property type="entry name" value="TEII"/>
</dbReference>
<evidence type="ECO:0000256" key="2">
    <source>
        <dbReference type="SAM" id="MobiDB-lite"/>
    </source>
</evidence>
<organism evidence="4 5">
    <name type="scientific">Mumia flava</name>
    <dbReference type="NCBI Taxonomy" id="1348852"/>
    <lineage>
        <taxon>Bacteria</taxon>
        <taxon>Bacillati</taxon>
        <taxon>Actinomycetota</taxon>
        <taxon>Actinomycetes</taxon>
        <taxon>Propionibacteriales</taxon>
        <taxon>Nocardioidaceae</taxon>
        <taxon>Mumia</taxon>
    </lineage>
</organism>
<evidence type="ECO:0000256" key="1">
    <source>
        <dbReference type="ARBA" id="ARBA00007169"/>
    </source>
</evidence>
<keyword evidence="5" id="KW-1185">Reference proteome</keyword>
<evidence type="ECO:0000259" key="3">
    <source>
        <dbReference type="Pfam" id="PF00975"/>
    </source>
</evidence>
<dbReference type="InterPro" id="IPR001031">
    <property type="entry name" value="Thioesterase"/>
</dbReference>
<dbReference type="GO" id="GO:0008610">
    <property type="term" value="P:lipid biosynthetic process"/>
    <property type="evidence" value="ECO:0007669"/>
    <property type="project" value="TreeGrafter"/>
</dbReference>
<protein>
    <submittedName>
        <fullName evidence="4">Surfactin synthase thioesterase subunit</fullName>
    </submittedName>
</protein>
<name>A0A2M9B857_9ACTN</name>
<dbReference type="RefSeq" id="WP_100415374.1">
    <property type="nucleotide sequence ID" value="NZ_PGEZ01000002.1"/>
</dbReference>
<feature type="compositionally biased region" description="Low complexity" evidence="2">
    <location>
        <begin position="21"/>
        <end position="33"/>
    </location>
</feature>
<gene>
    <name evidence="4" type="ORF">CLV56_3612</name>
</gene>
<dbReference type="PANTHER" id="PTHR11487:SF0">
    <property type="entry name" value="S-ACYL FATTY ACID SYNTHASE THIOESTERASE, MEDIUM CHAIN"/>
    <property type="match status" value="1"/>
</dbReference>
<dbReference type="EMBL" id="PGEZ01000002">
    <property type="protein sequence ID" value="PJJ54108.1"/>
    <property type="molecule type" value="Genomic_DNA"/>
</dbReference>